<evidence type="ECO:0000313" key="9">
    <source>
        <dbReference type="Proteomes" id="UP000037977"/>
    </source>
</evidence>
<dbReference type="EMBL" id="LGCI01000005">
    <property type="protein sequence ID" value="KOY82381.1"/>
    <property type="molecule type" value="Genomic_DNA"/>
</dbReference>
<comment type="subcellular location">
    <subcellularLocation>
        <location evidence="1">Cytoplasm</location>
        <location evidence="1">Cytosol</location>
    </subcellularLocation>
</comment>
<protein>
    <recommendedName>
        <fullName evidence="7">Flagellar protein FliT</fullName>
    </recommendedName>
</protein>
<evidence type="ECO:0000313" key="8">
    <source>
        <dbReference type="EMBL" id="KOY82381.1"/>
    </source>
</evidence>
<keyword evidence="2" id="KW-0963">Cytoplasm</keyword>
<keyword evidence="8" id="KW-0969">Cilium</keyword>
<keyword evidence="3" id="KW-1005">Bacterial flagellum biogenesis</keyword>
<dbReference type="PATRIC" id="fig|33935.3.peg.63"/>
<dbReference type="Proteomes" id="UP000037977">
    <property type="component" value="Unassembled WGS sequence"/>
</dbReference>
<evidence type="ECO:0000256" key="4">
    <source>
        <dbReference type="ARBA" id="ARBA00023186"/>
    </source>
</evidence>
<dbReference type="RefSeq" id="WP_053993635.1">
    <property type="nucleotide sequence ID" value="NZ_CP065643.1"/>
</dbReference>
<evidence type="ECO:0000256" key="3">
    <source>
        <dbReference type="ARBA" id="ARBA00022795"/>
    </source>
</evidence>
<gene>
    <name evidence="8" type="ORF">ADM90_03280</name>
</gene>
<dbReference type="InterPro" id="IPR008622">
    <property type="entry name" value="FliT"/>
</dbReference>
<dbReference type="Pfam" id="PF05400">
    <property type="entry name" value="FliT"/>
    <property type="match status" value="1"/>
</dbReference>
<keyword evidence="9" id="KW-1185">Reference proteome</keyword>
<comment type="caution">
    <text evidence="8">The sequence shown here is derived from an EMBL/GenBank/DDBJ whole genome shotgun (WGS) entry which is preliminary data.</text>
</comment>
<dbReference type="STRING" id="33935.ADM90_03280"/>
<keyword evidence="8" id="KW-0282">Flagellum</keyword>
<dbReference type="AlphaFoldDB" id="A0A0N0CVY6"/>
<evidence type="ECO:0000256" key="7">
    <source>
        <dbReference type="ARBA" id="ARBA00093797"/>
    </source>
</evidence>
<name>A0A0N0CVY6_9BACI</name>
<sequence>MQPIEQLLQVSANLYKVLGDMPTSEGRDGYIERIHYLLDTRETIIEALMQTNFRFDEQDRTHCTLRELDNGIKERLVTVMSSIKQDLANLQKAKKKESQYYNPYSEVRTLDGMYYDKKN</sequence>
<evidence type="ECO:0000256" key="2">
    <source>
        <dbReference type="ARBA" id="ARBA00022490"/>
    </source>
</evidence>
<keyword evidence="4" id="KW-0143">Chaperone</keyword>
<accession>A0A0N0CVY6</accession>
<comment type="function">
    <text evidence="5">May act as an export chaperone for the filament capping protein FliD.</text>
</comment>
<dbReference type="OrthoDB" id="2353131at2"/>
<comment type="similarity">
    <text evidence="6">Belongs to the bacillales FliT family.</text>
</comment>
<evidence type="ECO:0000256" key="5">
    <source>
        <dbReference type="ARBA" id="ARBA00093765"/>
    </source>
</evidence>
<keyword evidence="8" id="KW-0966">Cell projection</keyword>
<evidence type="ECO:0000256" key="6">
    <source>
        <dbReference type="ARBA" id="ARBA00093785"/>
    </source>
</evidence>
<reference evidence="8 9" key="1">
    <citation type="submission" date="2015-07" db="EMBL/GenBank/DDBJ databases">
        <title>Genome sequencing project for genomic taxonomy and phylogenomics of Bacillus-like bacteria.</title>
        <authorList>
            <person name="Liu B."/>
            <person name="Wang J."/>
            <person name="Zhu Y."/>
            <person name="Liu G."/>
            <person name="Chen Q."/>
            <person name="Chen Z."/>
            <person name="Che J."/>
            <person name="Ge C."/>
            <person name="Shi H."/>
            <person name="Pan Z."/>
            <person name="Liu X."/>
        </authorList>
    </citation>
    <scope>NUCLEOTIDE SEQUENCE [LARGE SCALE GENOMIC DNA]</scope>
    <source>
        <strain evidence="8 9">DSM 54</strain>
    </source>
</reference>
<organism evidence="8 9">
    <name type="scientific">Lysinibacillus macroides</name>
    <dbReference type="NCBI Taxonomy" id="33935"/>
    <lineage>
        <taxon>Bacteria</taxon>
        <taxon>Bacillati</taxon>
        <taxon>Bacillota</taxon>
        <taxon>Bacilli</taxon>
        <taxon>Bacillales</taxon>
        <taxon>Bacillaceae</taxon>
        <taxon>Lysinibacillus</taxon>
    </lineage>
</organism>
<evidence type="ECO:0000256" key="1">
    <source>
        <dbReference type="ARBA" id="ARBA00004514"/>
    </source>
</evidence>
<proteinExistence type="inferred from homology"/>